<dbReference type="EMBL" id="QGGR01000007">
    <property type="protein sequence ID" value="PWK47472.1"/>
    <property type="molecule type" value="Genomic_DNA"/>
</dbReference>
<proteinExistence type="predicted"/>
<keyword evidence="2" id="KW-1185">Reference proteome</keyword>
<reference evidence="1 2" key="1">
    <citation type="submission" date="2018-05" db="EMBL/GenBank/DDBJ databases">
        <title>Genomic Encyclopedia of Archaeal and Bacterial Type Strains, Phase II (KMG-II): from individual species to whole genera.</title>
        <authorList>
            <person name="Goeker M."/>
        </authorList>
    </citation>
    <scope>NUCLEOTIDE SEQUENCE [LARGE SCALE GENOMIC DNA]</scope>
    <source>
        <strain evidence="1 2">DSM 45184</strain>
    </source>
</reference>
<dbReference type="Proteomes" id="UP000245697">
    <property type="component" value="Unassembled WGS sequence"/>
</dbReference>
<evidence type="ECO:0000313" key="1">
    <source>
        <dbReference type="EMBL" id="PWK47472.1"/>
    </source>
</evidence>
<accession>A0A316FHA1</accession>
<sequence>MTQMTFPVAFPTIRGAAITAPAGQPRLLLRGAEFAAALAVHLGTGPTAVPARADRGVIAAGPRVPATAARSWIASWKMSQLPHRGRPGR</sequence>
<gene>
    <name evidence="1" type="ORF">BC793_10782</name>
</gene>
<comment type="caution">
    <text evidence="1">The sequence shown here is derived from an EMBL/GenBank/DDBJ whole genome shotgun (WGS) entry which is preliminary data.</text>
</comment>
<evidence type="ECO:0000313" key="2">
    <source>
        <dbReference type="Proteomes" id="UP000245697"/>
    </source>
</evidence>
<dbReference type="AlphaFoldDB" id="A0A316FHA1"/>
<protein>
    <submittedName>
        <fullName evidence="1">Uncharacterized protein</fullName>
    </submittedName>
</protein>
<organism evidence="1 2">
    <name type="scientific">Actinoplanes xinjiangensis</name>
    <dbReference type="NCBI Taxonomy" id="512350"/>
    <lineage>
        <taxon>Bacteria</taxon>
        <taxon>Bacillati</taxon>
        <taxon>Actinomycetota</taxon>
        <taxon>Actinomycetes</taxon>
        <taxon>Micromonosporales</taxon>
        <taxon>Micromonosporaceae</taxon>
        <taxon>Actinoplanes</taxon>
    </lineage>
</organism>
<name>A0A316FHA1_9ACTN</name>